<dbReference type="InterPro" id="IPR036388">
    <property type="entry name" value="WH-like_DNA-bd_sf"/>
</dbReference>
<dbReference type="InterPro" id="IPR005119">
    <property type="entry name" value="LysR_subst-bd"/>
</dbReference>
<name>A0A9E8CU23_9HYPH</name>
<sequence>MRARQLEVFCTLMRCGTVTGAAAMLNISQPALSQILLHAEDQLGFKLFNRVRGRLVPTQEAEELYSQAEHIFGELDALRRRTVDMRHGRTGLVRLAASAPPSMSIVPRALTAFREEHPEIVVRSLIASQTSIVEMLRSGEVSLGIAMNNLPHAGIHAETVGRATLVCVVSAEHRLAALDRVRFADILDETLISYRADTLPGRLLAASAAAEDFAYAPAIEIDLSITALPYVRDGLGIAIVDSLLPWEQFNGVVTRPFEPRIEVPIAILTSNDRPLSASHELMRDCLRAACRNLNRAPDA</sequence>
<keyword evidence="4" id="KW-0804">Transcription</keyword>
<dbReference type="SUPFAM" id="SSF46785">
    <property type="entry name" value="Winged helix' DNA-binding domain"/>
    <property type="match status" value="1"/>
</dbReference>
<reference evidence="6" key="1">
    <citation type="submission" date="2022-08" db="EMBL/GenBank/DDBJ databases">
        <title>Complete Genome Sequences of 2 Bosea sp. soil isolates.</title>
        <authorList>
            <person name="Alvarez Arevalo M."/>
            <person name="Sterndorff E.B."/>
            <person name="Faurdal D."/>
            <person name="Joergensen T.S."/>
            <person name="Weber T."/>
        </authorList>
    </citation>
    <scope>NUCLEOTIDE SEQUENCE</scope>
    <source>
        <strain evidence="6">NBC_00436</strain>
    </source>
</reference>
<evidence type="ECO:0000313" key="6">
    <source>
        <dbReference type="EMBL" id="UZF89878.1"/>
    </source>
</evidence>
<accession>A0A9E8CU23</accession>
<feature type="domain" description="HTH lysR-type" evidence="5">
    <location>
        <begin position="1"/>
        <end position="58"/>
    </location>
</feature>
<organism evidence="6">
    <name type="scientific">Bosea sp. NBC_00436</name>
    <dbReference type="NCBI Taxonomy" id="2969620"/>
    <lineage>
        <taxon>Bacteria</taxon>
        <taxon>Pseudomonadati</taxon>
        <taxon>Pseudomonadota</taxon>
        <taxon>Alphaproteobacteria</taxon>
        <taxon>Hyphomicrobiales</taxon>
        <taxon>Boseaceae</taxon>
        <taxon>Bosea</taxon>
    </lineage>
</organism>
<dbReference type="Pfam" id="PF00126">
    <property type="entry name" value="HTH_1"/>
    <property type="match status" value="1"/>
</dbReference>
<evidence type="ECO:0000256" key="4">
    <source>
        <dbReference type="ARBA" id="ARBA00023163"/>
    </source>
</evidence>
<evidence type="ECO:0000256" key="1">
    <source>
        <dbReference type="ARBA" id="ARBA00009437"/>
    </source>
</evidence>
<protein>
    <submittedName>
        <fullName evidence="6">LysR family transcriptional regulator</fullName>
    </submittedName>
</protein>
<dbReference type="GO" id="GO:0043565">
    <property type="term" value="F:sequence-specific DNA binding"/>
    <property type="evidence" value="ECO:0007669"/>
    <property type="project" value="TreeGrafter"/>
</dbReference>
<dbReference type="GO" id="GO:0003700">
    <property type="term" value="F:DNA-binding transcription factor activity"/>
    <property type="evidence" value="ECO:0007669"/>
    <property type="project" value="InterPro"/>
</dbReference>
<dbReference type="PRINTS" id="PR00039">
    <property type="entry name" value="HTHLYSR"/>
</dbReference>
<dbReference type="PANTHER" id="PTHR30427">
    <property type="entry name" value="TRANSCRIPTIONAL ACTIVATOR PROTEIN LYSR"/>
    <property type="match status" value="1"/>
</dbReference>
<evidence type="ECO:0000256" key="2">
    <source>
        <dbReference type="ARBA" id="ARBA00023015"/>
    </source>
</evidence>
<dbReference type="PROSITE" id="PS50931">
    <property type="entry name" value="HTH_LYSR"/>
    <property type="match status" value="1"/>
</dbReference>
<dbReference type="GO" id="GO:0010628">
    <property type="term" value="P:positive regulation of gene expression"/>
    <property type="evidence" value="ECO:0007669"/>
    <property type="project" value="TreeGrafter"/>
</dbReference>
<evidence type="ECO:0000256" key="3">
    <source>
        <dbReference type="ARBA" id="ARBA00023125"/>
    </source>
</evidence>
<keyword evidence="2" id="KW-0805">Transcription regulation</keyword>
<dbReference type="Gene3D" id="1.10.10.10">
    <property type="entry name" value="Winged helix-like DNA-binding domain superfamily/Winged helix DNA-binding domain"/>
    <property type="match status" value="1"/>
</dbReference>
<dbReference type="SUPFAM" id="SSF53850">
    <property type="entry name" value="Periplasmic binding protein-like II"/>
    <property type="match status" value="1"/>
</dbReference>
<proteinExistence type="inferred from homology"/>
<gene>
    <name evidence="6" type="ORF">NWE54_20930</name>
</gene>
<dbReference type="EMBL" id="CP102774">
    <property type="protein sequence ID" value="UZF89878.1"/>
    <property type="molecule type" value="Genomic_DNA"/>
</dbReference>
<dbReference type="Pfam" id="PF03466">
    <property type="entry name" value="LysR_substrate"/>
    <property type="match status" value="1"/>
</dbReference>
<dbReference type="InterPro" id="IPR000847">
    <property type="entry name" value="LysR_HTH_N"/>
</dbReference>
<dbReference type="InterPro" id="IPR036390">
    <property type="entry name" value="WH_DNA-bd_sf"/>
</dbReference>
<comment type="similarity">
    <text evidence="1">Belongs to the LysR transcriptional regulatory family.</text>
</comment>
<dbReference type="PANTHER" id="PTHR30427:SF1">
    <property type="entry name" value="TRANSCRIPTIONAL ACTIVATOR PROTEIN LYSR"/>
    <property type="match status" value="1"/>
</dbReference>
<keyword evidence="3" id="KW-0238">DNA-binding</keyword>
<dbReference type="AlphaFoldDB" id="A0A9E8CU23"/>
<evidence type="ECO:0000259" key="5">
    <source>
        <dbReference type="PROSITE" id="PS50931"/>
    </source>
</evidence>
<dbReference type="Gene3D" id="3.40.190.290">
    <property type="match status" value="1"/>
</dbReference>